<dbReference type="InterPro" id="IPR013785">
    <property type="entry name" value="Aldolase_TIM"/>
</dbReference>
<organism evidence="15 16">
    <name type="scientific">Neiella holothuriorum</name>
    <dbReference type="NCBI Taxonomy" id="2870530"/>
    <lineage>
        <taxon>Bacteria</taxon>
        <taxon>Pseudomonadati</taxon>
        <taxon>Pseudomonadota</taxon>
        <taxon>Gammaproteobacteria</taxon>
        <taxon>Alteromonadales</taxon>
        <taxon>Echinimonadaceae</taxon>
        <taxon>Neiella</taxon>
    </lineage>
</organism>
<comment type="cofactor">
    <cofactor evidence="2">
        <name>pyridoxal 5'-phosphate</name>
        <dbReference type="ChEBI" id="CHEBI:597326"/>
    </cofactor>
</comment>
<keyword evidence="9" id="KW-0663">Pyridoxal phosphate</keyword>
<dbReference type="PANTHER" id="PTHR30538:SF1">
    <property type="entry name" value="L-LYSINE 2,3-AMINOMUTASE"/>
    <property type="match status" value="1"/>
</dbReference>
<comment type="caution">
    <text evidence="15">The sequence shown here is derived from an EMBL/GenBank/DDBJ whole genome shotgun (WGS) entry which is preliminary data.</text>
</comment>
<dbReference type="SFLD" id="SFLDF00314">
    <property type="entry name" value="L-lysine_2_3-aminomutase_(yjeK"/>
    <property type="match status" value="1"/>
</dbReference>
<dbReference type="EMBL" id="JAHZSS010000024">
    <property type="protein sequence ID" value="MBW8192552.1"/>
    <property type="molecule type" value="Genomic_DNA"/>
</dbReference>
<reference evidence="15" key="1">
    <citation type="submission" date="2021-07" db="EMBL/GenBank/DDBJ databases">
        <title>Neiella marina sp. nov., isolated from the intestinal content of sea cucumber Apostichopus japonicus.</title>
        <authorList>
            <person name="Bai X."/>
        </authorList>
    </citation>
    <scope>NUCLEOTIDE SEQUENCE</scope>
    <source>
        <strain evidence="15">126</strain>
    </source>
</reference>
<dbReference type="Pfam" id="PF13353">
    <property type="entry name" value="Fer4_12"/>
    <property type="match status" value="1"/>
</dbReference>
<evidence type="ECO:0000256" key="13">
    <source>
        <dbReference type="ARBA" id="ARBA00030756"/>
    </source>
</evidence>
<evidence type="ECO:0000256" key="10">
    <source>
        <dbReference type="ARBA" id="ARBA00023004"/>
    </source>
</evidence>
<evidence type="ECO:0000259" key="14">
    <source>
        <dbReference type="PROSITE" id="PS51918"/>
    </source>
</evidence>
<keyword evidence="6" id="KW-0004">4Fe-4S</keyword>
<evidence type="ECO:0000313" key="15">
    <source>
        <dbReference type="EMBL" id="MBW8192552.1"/>
    </source>
</evidence>
<keyword evidence="16" id="KW-1185">Reference proteome</keyword>
<dbReference type="PROSITE" id="PS51918">
    <property type="entry name" value="RADICAL_SAM"/>
    <property type="match status" value="1"/>
</dbReference>
<evidence type="ECO:0000256" key="3">
    <source>
        <dbReference type="ARBA" id="ARBA00001966"/>
    </source>
</evidence>
<dbReference type="InterPro" id="IPR058240">
    <property type="entry name" value="rSAM_sf"/>
</dbReference>
<evidence type="ECO:0000256" key="1">
    <source>
        <dbReference type="ARBA" id="ARBA00001352"/>
    </source>
</evidence>
<feature type="domain" description="Radical SAM core" evidence="14">
    <location>
        <begin position="104"/>
        <end position="327"/>
    </location>
</feature>
<dbReference type="Proteomes" id="UP001166251">
    <property type="component" value="Unassembled WGS sequence"/>
</dbReference>
<keyword evidence="11" id="KW-0411">Iron-sulfur</keyword>
<evidence type="ECO:0000256" key="8">
    <source>
        <dbReference type="ARBA" id="ARBA00022723"/>
    </source>
</evidence>
<name>A0ABS7EJM1_9GAMM</name>
<dbReference type="PANTHER" id="PTHR30538">
    <property type="entry name" value="LYSINE 2,3-AMINOMUTASE-RELATED"/>
    <property type="match status" value="1"/>
</dbReference>
<dbReference type="NCBIfam" id="TIGR00238">
    <property type="entry name" value="KamA family radical SAM protein"/>
    <property type="match status" value="1"/>
</dbReference>
<keyword evidence="12" id="KW-0413">Isomerase</keyword>
<dbReference type="Gene3D" id="3.20.20.70">
    <property type="entry name" value="Aldolase class I"/>
    <property type="match status" value="1"/>
</dbReference>
<evidence type="ECO:0000256" key="2">
    <source>
        <dbReference type="ARBA" id="ARBA00001933"/>
    </source>
</evidence>
<accession>A0ABS7EJM1</accession>
<dbReference type="SUPFAM" id="SSF102114">
    <property type="entry name" value="Radical SAM enzymes"/>
    <property type="match status" value="1"/>
</dbReference>
<evidence type="ECO:0000313" key="16">
    <source>
        <dbReference type="Proteomes" id="UP001166251"/>
    </source>
</evidence>
<evidence type="ECO:0000256" key="5">
    <source>
        <dbReference type="ARBA" id="ARBA00022363"/>
    </source>
</evidence>
<dbReference type="SFLD" id="SFLDS00029">
    <property type="entry name" value="Radical_SAM"/>
    <property type="match status" value="1"/>
</dbReference>
<evidence type="ECO:0000256" key="12">
    <source>
        <dbReference type="ARBA" id="ARBA00023235"/>
    </source>
</evidence>
<proteinExistence type="inferred from homology"/>
<comment type="catalytic activity">
    <reaction evidence="1">
        <text>L-lysine = D-beta-lysine</text>
        <dbReference type="Rhea" id="RHEA:44148"/>
        <dbReference type="ChEBI" id="CHEBI:32551"/>
        <dbReference type="ChEBI" id="CHEBI:84138"/>
    </reaction>
</comment>
<evidence type="ECO:0000256" key="9">
    <source>
        <dbReference type="ARBA" id="ARBA00022898"/>
    </source>
</evidence>
<protein>
    <recommendedName>
        <fullName evidence="5">L-lysine 2,3-aminomutase</fullName>
    </recommendedName>
    <alternativeName>
        <fullName evidence="13">EF-P post-translational modification enzyme B</fullName>
    </alternativeName>
</protein>
<dbReference type="InterPro" id="IPR022462">
    <property type="entry name" value="EpmB"/>
</dbReference>
<dbReference type="InterPro" id="IPR003739">
    <property type="entry name" value="Lys_aminomutase/Glu_NH3_mut"/>
</dbReference>
<evidence type="ECO:0000256" key="6">
    <source>
        <dbReference type="ARBA" id="ARBA00022485"/>
    </source>
</evidence>
<keyword evidence="7" id="KW-0949">S-adenosyl-L-methionine</keyword>
<evidence type="ECO:0000256" key="11">
    <source>
        <dbReference type="ARBA" id="ARBA00023014"/>
    </source>
</evidence>
<comment type="cofactor">
    <cofactor evidence="3">
        <name>[4Fe-4S] cluster</name>
        <dbReference type="ChEBI" id="CHEBI:49883"/>
    </cofactor>
</comment>
<comment type="similarity">
    <text evidence="4">Belongs to the radical SAM superfamily. KamA family.</text>
</comment>
<dbReference type="NCBIfam" id="TIGR03821">
    <property type="entry name" value="EFP_modif_epmB"/>
    <property type="match status" value="1"/>
</dbReference>
<dbReference type="CDD" id="cd01335">
    <property type="entry name" value="Radical_SAM"/>
    <property type="match status" value="1"/>
</dbReference>
<dbReference type="SFLD" id="SFLDG01070">
    <property type="entry name" value="PLP-dependent"/>
    <property type="match status" value="1"/>
</dbReference>
<sequence length="339" mass="38656">MKTTQPIETCDQPPWQWQLKHAISSPEQLLQQLQLTPEQVGLGQARRLFPLRVPKAFVEKMRKGDANDPLFRQIWPDDAEFEHVPGYQLDPLQEHDSPVPGVIHKYKSRLLLVVRGGCAVNCRYCFRRHFPYGDNKPTEHHWQPAIDYIEKHSELNEVILSGGDPLMANDQQLSQLLDQLEQIPHLKRLRIHTRLPVMIPERLTLGLKQRLQTSRLQTVLVLHINHPNEIDERLQSSLAPYKQAGIWLLNQSVLLAGVNNNAATLVALSEALFDAGVQPYYLHLLDPVAQTAHFDMPEAHAQQLVHSMLAQLPGFLVPKLVREIAGEASKTPLDLRMEK</sequence>
<keyword evidence="10" id="KW-0408">Iron</keyword>
<dbReference type="PIRSF" id="PIRSF004911">
    <property type="entry name" value="DUF160"/>
    <property type="match status" value="1"/>
</dbReference>
<gene>
    <name evidence="15" type="primary">epmB</name>
    <name evidence="15" type="ORF">K0504_16045</name>
</gene>
<evidence type="ECO:0000256" key="7">
    <source>
        <dbReference type="ARBA" id="ARBA00022691"/>
    </source>
</evidence>
<keyword evidence="8" id="KW-0479">Metal-binding</keyword>
<dbReference type="RefSeq" id="WP_220105173.1">
    <property type="nucleotide sequence ID" value="NZ_JAHZSS010000024.1"/>
</dbReference>
<dbReference type="InterPro" id="IPR007197">
    <property type="entry name" value="rSAM"/>
</dbReference>
<evidence type="ECO:0000256" key="4">
    <source>
        <dbReference type="ARBA" id="ARBA00008703"/>
    </source>
</evidence>